<evidence type="ECO:0000313" key="2">
    <source>
        <dbReference type="EMBL" id="MRY12118.1"/>
    </source>
</evidence>
<evidence type="ECO:0000256" key="1">
    <source>
        <dbReference type="SAM" id="MobiDB-lite"/>
    </source>
</evidence>
<comment type="caution">
    <text evidence="2">The sequence shown here is derived from an EMBL/GenBank/DDBJ whole genome shotgun (WGS) entry which is preliminary data.</text>
</comment>
<feature type="region of interest" description="Disordered" evidence="1">
    <location>
        <begin position="87"/>
        <end position="123"/>
    </location>
</feature>
<feature type="compositionally biased region" description="Acidic residues" evidence="1">
    <location>
        <begin position="56"/>
        <end position="67"/>
    </location>
</feature>
<sequence length="123" mass="13602">MFVTPYNFASVDPEVVQEAVSDEVVVEPAESYTVRELVYRIAMGMPVSSGSLAGDYPDEDAGFDDDLPTDRGDFDLADYAQMRDELSQKYETVTRKKKSDHKPSEDNLSDDSSLQDASTSSES</sequence>
<protein>
    <submittedName>
        <fullName evidence="2">Uncharacterized protein</fullName>
    </submittedName>
</protein>
<dbReference type="EMBL" id="WKLP01000015">
    <property type="protein sequence ID" value="MRY12118.1"/>
    <property type="molecule type" value="Genomic_DNA"/>
</dbReference>
<proteinExistence type="predicted"/>
<feature type="compositionally biased region" description="Polar residues" evidence="1">
    <location>
        <begin position="110"/>
        <end position="123"/>
    </location>
</feature>
<organism evidence="2">
    <name type="scientific">Parabacteroides goldsteinii</name>
    <dbReference type="NCBI Taxonomy" id="328812"/>
    <lineage>
        <taxon>Bacteria</taxon>
        <taxon>Pseudomonadati</taxon>
        <taxon>Bacteroidota</taxon>
        <taxon>Bacteroidia</taxon>
        <taxon>Bacteroidales</taxon>
        <taxon>Tannerellaceae</taxon>
        <taxon>Parabacteroides</taxon>
    </lineage>
</organism>
<name>A0A6G1ZEB4_9BACT</name>
<gene>
    <name evidence="2" type="ORF">GKE01_11625</name>
</gene>
<feature type="region of interest" description="Disordered" evidence="1">
    <location>
        <begin position="49"/>
        <end position="73"/>
    </location>
</feature>
<reference evidence="2" key="1">
    <citation type="journal article" date="2019" name="Nat. Med.">
        <title>A library of human gut bacterial isolates paired with longitudinal multiomics data enables mechanistic microbiome research.</title>
        <authorList>
            <person name="Poyet M."/>
            <person name="Groussin M."/>
            <person name="Gibbons S.M."/>
            <person name="Avila-Pacheco J."/>
            <person name="Jiang X."/>
            <person name="Kearney S.M."/>
            <person name="Perrotta A.R."/>
            <person name="Berdy B."/>
            <person name="Zhao S."/>
            <person name="Lieberman T.D."/>
            <person name="Swanson P.K."/>
            <person name="Smith M."/>
            <person name="Roesemann S."/>
            <person name="Alexander J.E."/>
            <person name="Rich S.A."/>
            <person name="Livny J."/>
            <person name="Vlamakis H."/>
            <person name="Clish C."/>
            <person name="Bullock K."/>
            <person name="Deik A."/>
            <person name="Scott J."/>
            <person name="Pierce K.A."/>
            <person name="Xavier R.J."/>
            <person name="Alm E.J."/>
        </authorList>
    </citation>
    <scope>NUCLEOTIDE SEQUENCE</scope>
    <source>
        <strain evidence="2">BIOML-A4</strain>
    </source>
</reference>
<dbReference type="AlphaFoldDB" id="A0A6G1ZEB4"/>
<dbReference type="RefSeq" id="WP_154278052.1">
    <property type="nucleotide sequence ID" value="NZ_WKLJ01000001.1"/>
</dbReference>
<accession>A0A6G1ZEB4</accession>